<feature type="signal peptide" evidence="1">
    <location>
        <begin position="1"/>
        <end position="36"/>
    </location>
</feature>
<name>F5HKB2_ANOGA</name>
<evidence type="ECO:0000256" key="1">
    <source>
        <dbReference type="SAM" id="SignalP"/>
    </source>
</evidence>
<accession>F5HKB2</accession>
<dbReference type="VEuPathDB" id="VectorBase:AGAP013105"/>
<dbReference type="OMA" id="WKTASKC"/>
<keyword evidence="1" id="KW-0732">Signal</keyword>
<evidence type="ECO:0000313" key="2">
    <source>
        <dbReference type="EMBL" id="EGK96664.1"/>
    </source>
</evidence>
<dbReference type="HOGENOM" id="CLU_564087_0_0_1"/>
<dbReference type="PaxDb" id="7165-AGAP013105-PA"/>
<feature type="chain" id="PRO_5014571498" evidence="1">
    <location>
        <begin position="37"/>
        <end position="484"/>
    </location>
</feature>
<reference evidence="3" key="6">
    <citation type="submission" date="2021-01" db="UniProtKB">
        <authorList>
            <consortium name="EnsemblMetazoa"/>
        </authorList>
    </citation>
    <scope>IDENTIFICATION</scope>
    <source>
        <strain evidence="3">PEST</strain>
    </source>
</reference>
<gene>
    <name evidence="3" type="primary">11175758</name>
    <name evidence="2" type="ORF">AgaP_AGAP013105</name>
</gene>
<dbReference type="EnsemblMetazoa" id="AGAP013105-RA">
    <property type="protein sequence ID" value="AGAP013105-PA"/>
    <property type="gene ID" value="AGAP013105"/>
</dbReference>
<organism evidence="2">
    <name type="scientific">Anopheles gambiae</name>
    <name type="common">African malaria mosquito</name>
    <dbReference type="NCBI Taxonomy" id="7165"/>
    <lineage>
        <taxon>Eukaryota</taxon>
        <taxon>Metazoa</taxon>
        <taxon>Ecdysozoa</taxon>
        <taxon>Arthropoda</taxon>
        <taxon>Hexapoda</taxon>
        <taxon>Insecta</taxon>
        <taxon>Pterygota</taxon>
        <taxon>Neoptera</taxon>
        <taxon>Endopterygota</taxon>
        <taxon>Diptera</taxon>
        <taxon>Nematocera</taxon>
        <taxon>Culicoidea</taxon>
        <taxon>Culicidae</taxon>
        <taxon>Anophelinae</taxon>
        <taxon>Anopheles</taxon>
    </lineage>
</organism>
<dbReference type="Proteomes" id="UP000007062">
    <property type="component" value="Chromosome 2R"/>
</dbReference>
<dbReference type="KEGG" id="aga:11175758"/>
<dbReference type="AlphaFoldDB" id="F5HKB2"/>
<dbReference type="EMBL" id="AAAB01008859">
    <property type="protein sequence ID" value="EGK96664.1"/>
    <property type="molecule type" value="Genomic_DNA"/>
</dbReference>
<reference evidence="2" key="4">
    <citation type="journal article" date="2007" name="Genome Biol.">
        <title>Update of the Anopheles gambiae PEST genome assembly.</title>
        <authorList>
            <person name="Sharakhova M.V."/>
            <person name="Hammond M.P."/>
            <person name="Lobo N.F."/>
            <person name="Krzywinski J."/>
            <person name="Unger M.F."/>
            <person name="Hillenmeyer M.E."/>
            <person name="Bruggner R.V."/>
            <person name="Birney E."/>
            <person name="Collins F.H."/>
        </authorList>
    </citation>
    <scope>NUCLEOTIDE SEQUENCE</scope>
    <source>
        <strain evidence="2">PEST</strain>
    </source>
</reference>
<proteinExistence type="predicted"/>
<dbReference type="PROSITE" id="PS51257">
    <property type="entry name" value="PROKAR_LIPOPROTEIN"/>
    <property type="match status" value="1"/>
</dbReference>
<dbReference type="VEuPathDB" id="VectorBase:AGAMI1_007574"/>
<protein>
    <submittedName>
        <fullName evidence="2">AGAP013105-PA</fullName>
    </submittedName>
</protein>
<reference evidence="2" key="5">
    <citation type="submission" date="2011-05" db="EMBL/GenBank/DDBJ databases">
        <authorList>
            <consortium name="VectorBase"/>
        </authorList>
    </citation>
    <scope>NUCLEOTIDE SEQUENCE</scope>
    <source>
        <strain evidence="2">PEST</strain>
    </source>
</reference>
<reference evidence="2" key="2">
    <citation type="submission" date="2002-03" db="EMBL/GenBank/DDBJ databases">
        <authorList>
            <consortium name="The Anopheles Genome Sequencing Consortium"/>
        </authorList>
    </citation>
    <scope>NUCLEOTIDE SEQUENCE</scope>
    <source>
        <strain evidence="2">PEST</strain>
    </source>
</reference>
<sequence length="484" mass="52483">MASRQESLQNRGTLGAGRLLVVALLVAACFVGSGLASLNCKICHSIGNYEECLRSPSAPCTASLVNTSHLFLSSSNPTLRNVSYPGPVPEFQCFQVNYTVGVMWHYQMGCTYATTKICEGWKTASKCLTTRSNVMGVPGRVKVPLRADYNPNGPPIQIHPRPNVAAAAVPVQHSTQPLNCKICHSTGNYEECLRSPSAPCTTSLVNSTHLFLTSSNPTLRNVPYPGPAPDFQCFQVNYTVGVMWHYQMGCTYATTKICEGWKTASKCLTTRSNVMGVPGRVKVPLRADYNPNGPPIQIHPRPNVAAAAVPVQHSTQPLNCKICHSTGNYEECLRSPSAPCTTSLVNSTHLFLTSSNPTLRNVPYPGPAPDFQCFQVNYTVGVMWHYQMGCTYATTKICEGWKTASKCRTIPSNVMGVPGRVKVPLRADYNPNGPPIQIHPRLNGAAAAVPVQRSSKSVASGRSAIECLFLSLVFGWVASTLLRY</sequence>
<evidence type="ECO:0000313" key="3">
    <source>
        <dbReference type="EnsemblMetazoa" id="AGAP013105-PA"/>
    </source>
</evidence>
<keyword evidence="4" id="KW-1185">Reference proteome</keyword>
<evidence type="ECO:0000313" key="4">
    <source>
        <dbReference type="Proteomes" id="UP000007062"/>
    </source>
</evidence>
<reference evidence="2 4" key="1">
    <citation type="journal article" date="2002" name="Science">
        <title>The genome sequence of the malaria mosquito Anopheles gambiae.</title>
        <authorList>
            <person name="Holt R.A."/>
            <person name="Subramanian G.M."/>
            <person name="Halpern A."/>
            <person name="Sutton G.G."/>
            <person name="Charlab R."/>
            <person name="Nusskern D.R."/>
            <person name="Wincker P."/>
            <person name="Clark A.G."/>
            <person name="Ribeiro J.M."/>
            <person name="Wides R."/>
            <person name="Salzberg S.L."/>
            <person name="Loftus B."/>
            <person name="Yandell M."/>
            <person name="Majoros W.H."/>
            <person name="Rusch D.B."/>
            <person name="Lai Z."/>
            <person name="Kraft C.L."/>
            <person name="Abril J.F."/>
            <person name="Anthouard V."/>
            <person name="Arensburger P."/>
            <person name="Atkinson P.W."/>
            <person name="Baden H."/>
            <person name="de Berardinis V."/>
            <person name="Baldwin D."/>
            <person name="Benes V."/>
            <person name="Biedler J."/>
            <person name="Blass C."/>
            <person name="Bolanos R."/>
            <person name="Boscus D."/>
            <person name="Barnstead M."/>
            <person name="Cai S."/>
            <person name="Center A."/>
            <person name="Chaturverdi K."/>
            <person name="Christophides G.K."/>
            <person name="Chrystal M.A."/>
            <person name="Clamp M."/>
            <person name="Cravchik A."/>
            <person name="Curwen V."/>
            <person name="Dana A."/>
            <person name="Delcher A."/>
            <person name="Dew I."/>
            <person name="Evans C.A."/>
            <person name="Flanigan M."/>
            <person name="Grundschober-Freimoser A."/>
            <person name="Friedli L."/>
            <person name="Gu Z."/>
            <person name="Guan P."/>
            <person name="Guigo R."/>
            <person name="Hillenmeyer M.E."/>
            <person name="Hladun S.L."/>
            <person name="Hogan J.R."/>
            <person name="Hong Y.S."/>
            <person name="Hoover J."/>
            <person name="Jaillon O."/>
            <person name="Ke Z."/>
            <person name="Kodira C."/>
            <person name="Kokoza E."/>
            <person name="Koutsos A."/>
            <person name="Letunic I."/>
            <person name="Levitsky A."/>
            <person name="Liang Y."/>
            <person name="Lin J.J."/>
            <person name="Lobo N.F."/>
            <person name="Lopez J.R."/>
            <person name="Malek J.A."/>
            <person name="McIntosh T.C."/>
            <person name="Meister S."/>
            <person name="Miller J."/>
            <person name="Mobarry C."/>
            <person name="Mongin E."/>
            <person name="Murphy S.D."/>
            <person name="O'Brochta D.A."/>
            <person name="Pfannkoch C."/>
            <person name="Qi R."/>
            <person name="Regier M.A."/>
            <person name="Remington K."/>
            <person name="Shao H."/>
            <person name="Sharakhova M.V."/>
            <person name="Sitter C.D."/>
            <person name="Shetty J."/>
            <person name="Smith T.J."/>
            <person name="Strong R."/>
            <person name="Sun J."/>
            <person name="Thomasova D."/>
            <person name="Ton L.Q."/>
            <person name="Topalis P."/>
            <person name="Tu Z."/>
            <person name="Unger M.F."/>
            <person name="Walenz B."/>
            <person name="Wang A."/>
            <person name="Wang J."/>
            <person name="Wang M."/>
            <person name="Wang X."/>
            <person name="Woodford K.J."/>
            <person name="Wortman J.R."/>
            <person name="Wu M."/>
            <person name="Yao A."/>
            <person name="Zdobnov E.M."/>
            <person name="Zhang H."/>
            <person name="Zhao Q."/>
            <person name="Zhao S."/>
            <person name="Zhu S.C."/>
            <person name="Zhimulev I."/>
            <person name="Coluzzi M."/>
            <person name="della Torre A."/>
            <person name="Roth C.W."/>
            <person name="Louis C."/>
            <person name="Kalush F."/>
            <person name="Mural R.J."/>
            <person name="Myers E.W."/>
            <person name="Adams M.D."/>
            <person name="Smith H.O."/>
            <person name="Broder S."/>
            <person name="Gardner M.J."/>
            <person name="Fraser C.M."/>
            <person name="Birney E."/>
            <person name="Bork P."/>
            <person name="Brey P.T."/>
            <person name="Venter J.C."/>
            <person name="Weissenbach J."/>
            <person name="Kafatos F.C."/>
            <person name="Collins F.H."/>
            <person name="Hoffman S.L."/>
        </authorList>
    </citation>
    <scope>NUCLEOTIDE SEQUENCE [LARGE SCALE GENOMIC DNA]</scope>
    <source>
        <strain evidence="2 4">PEST</strain>
    </source>
</reference>
<reference evidence="2 3" key="3">
    <citation type="journal article" date="2004" name="Trends Parasitol.">
        <title>The Anopheles gambiae genome: an update.</title>
        <authorList>
            <person name="Mongin E."/>
            <person name="Louis C."/>
            <person name="Holt R.A."/>
            <person name="Birney E."/>
            <person name="Collins F.H."/>
        </authorList>
    </citation>
    <scope>NUCLEOTIDE SEQUENCE</scope>
    <source>
        <strain evidence="2 3">PEST</strain>
    </source>
</reference>